<dbReference type="PANTHER" id="PTHR43575">
    <property type="entry name" value="PROTEIN ABCI7, CHLOROPLASTIC"/>
    <property type="match status" value="1"/>
</dbReference>
<comment type="caution">
    <text evidence="4">The sequence shown here is derived from an EMBL/GenBank/DDBJ whole genome shotgun (WGS) entry which is preliminary data.</text>
</comment>
<name>A0A0R2X9A6_9BACT</name>
<dbReference type="NCBIfam" id="TIGR01981">
    <property type="entry name" value="sufD"/>
    <property type="match status" value="1"/>
</dbReference>
<sequence length="430" mass="46588">MAKSGVSAADRNGVTEPSWWIGRKAEAMKKFQASPMPKRNEEDWRFATIGAIELGNFQPGQKGSTTAEDLLKRSTASFPHAAKAVFANDRLLYLEGSEKLAQQGVVFESLSVALEKHPALLEKYFMAHPVDLGAQKFAALHAAHASAGVLIHVPKNVELELPLVAFHWLDGAESAVFPHTLIVAGENSKVTMVDFLGSTDARGAGLACGVNDLLVGVGAKVNYVGLQQWGSAVTSFQLNSTRVEKDGEARSLFVNLGAAYARQESRSTLVGGGARSEMLGLSVGNNRQEFDQRTLQCHDVPNTWSDLLYKNALDDRSKSIFKGLIRVAPGAAKTDAYQNNRNLLLNPEAEADSMPGLEILNDDVRCTHGATTGQIDQDQLFYLMARGIEPRTGAQLLAHGFFEEVIARLPDKKIGEAVRVAVADKFASMR</sequence>
<dbReference type="InterPro" id="IPR045595">
    <property type="entry name" value="SufBD_N"/>
</dbReference>
<evidence type="ECO:0000256" key="1">
    <source>
        <dbReference type="ARBA" id="ARBA00043967"/>
    </source>
</evidence>
<feature type="domain" description="SUF system FeS cluster assembly SufBD N-terminal" evidence="3">
    <location>
        <begin position="24"/>
        <end position="163"/>
    </location>
</feature>
<evidence type="ECO:0000259" key="2">
    <source>
        <dbReference type="Pfam" id="PF01458"/>
    </source>
</evidence>
<organism evidence="4 5">
    <name type="scientific">Verrucomicrobia subdivision 6 bacterium BACL9 MAG-120924-bin69</name>
    <dbReference type="NCBI Taxonomy" id="1655635"/>
    <lineage>
        <taxon>Bacteria</taxon>
        <taxon>Pseudomonadati</taxon>
        <taxon>Verrucomicrobiota</taxon>
        <taxon>Verrucomicrobiia</taxon>
        <taxon>Verrucomicrobiales</taxon>
        <taxon>Verrucomicrobia subdivision 6</taxon>
    </lineage>
</organism>
<dbReference type="InterPro" id="IPR000825">
    <property type="entry name" value="SUF_FeS_clus_asmbl_SufBD_core"/>
</dbReference>
<proteinExistence type="inferred from homology"/>
<evidence type="ECO:0000259" key="3">
    <source>
        <dbReference type="Pfam" id="PF19295"/>
    </source>
</evidence>
<evidence type="ECO:0008006" key="6">
    <source>
        <dbReference type="Google" id="ProtNLM"/>
    </source>
</evidence>
<protein>
    <recommendedName>
        <fullName evidence="6">Fe-S cluster assembly protein SufD</fullName>
    </recommendedName>
</protein>
<dbReference type="SUPFAM" id="SSF101960">
    <property type="entry name" value="Stabilizer of iron transporter SufD"/>
    <property type="match status" value="1"/>
</dbReference>
<dbReference type="AlphaFoldDB" id="A0A0R2X9A6"/>
<gene>
    <name evidence="4" type="ORF">ABS33_06065</name>
</gene>
<reference evidence="4 5" key="1">
    <citation type="submission" date="2015-10" db="EMBL/GenBank/DDBJ databases">
        <title>Metagenome-Assembled Genomes uncover a global brackish microbiome.</title>
        <authorList>
            <person name="Hugerth L.W."/>
            <person name="Larsson J."/>
            <person name="Alneberg J."/>
            <person name="Lindh M.V."/>
            <person name="Legrand C."/>
            <person name="Pinhassi J."/>
            <person name="Andersson A.F."/>
        </authorList>
    </citation>
    <scope>NUCLEOTIDE SEQUENCE [LARGE SCALE GENOMIC DNA]</scope>
    <source>
        <strain evidence="4">BACL9 MAG-120924-bin69</strain>
    </source>
</reference>
<dbReference type="PANTHER" id="PTHR43575:SF1">
    <property type="entry name" value="PROTEIN ABCI7, CHLOROPLASTIC"/>
    <property type="match status" value="1"/>
</dbReference>
<dbReference type="InterPro" id="IPR037284">
    <property type="entry name" value="SUF_FeS_clus_asmbl_SufBD_sf"/>
</dbReference>
<feature type="domain" description="SUF system FeS cluster assembly SufBD core" evidence="2">
    <location>
        <begin position="169"/>
        <end position="401"/>
    </location>
</feature>
<dbReference type="Pfam" id="PF19295">
    <property type="entry name" value="SufBD_N"/>
    <property type="match status" value="1"/>
</dbReference>
<evidence type="ECO:0000313" key="5">
    <source>
        <dbReference type="Proteomes" id="UP000051220"/>
    </source>
</evidence>
<dbReference type="InterPro" id="IPR055346">
    <property type="entry name" value="Fe-S_cluster_assembly_SufBD"/>
</dbReference>
<feature type="non-terminal residue" evidence="4">
    <location>
        <position position="430"/>
    </location>
</feature>
<dbReference type="EMBL" id="LIDN01000220">
    <property type="protein sequence ID" value="KRP32661.1"/>
    <property type="molecule type" value="Genomic_DNA"/>
</dbReference>
<accession>A0A0R2X9A6</accession>
<evidence type="ECO:0000313" key="4">
    <source>
        <dbReference type="EMBL" id="KRP32661.1"/>
    </source>
</evidence>
<dbReference type="Proteomes" id="UP000051220">
    <property type="component" value="Unassembled WGS sequence"/>
</dbReference>
<dbReference type="Pfam" id="PF01458">
    <property type="entry name" value="SUFBD_core"/>
    <property type="match status" value="1"/>
</dbReference>
<comment type="similarity">
    <text evidence="1">Belongs to the iron-sulfur cluster assembly SufBD family.</text>
</comment>
<dbReference type="GO" id="GO:0016226">
    <property type="term" value="P:iron-sulfur cluster assembly"/>
    <property type="evidence" value="ECO:0007669"/>
    <property type="project" value="InterPro"/>
</dbReference>
<dbReference type="InterPro" id="IPR011542">
    <property type="entry name" value="SUF_FeS_clus_asmbl_SufD"/>
</dbReference>